<feature type="compositionally biased region" description="Basic and acidic residues" evidence="5">
    <location>
        <begin position="142"/>
        <end position="161"/>
    </location>
</feature>
<keyword evidence="7" id="KW-0418">Kinase</keyword>
<evidence type="ECO:0000256" key="5">
    <source>
        <dbReference type="SAM" id="MobiDB-lite"/>
    </source>
</evidence>
<dbReference type="PROSITE" id="PS00108">
    <property type="entry name" value="PROTEIN_KINASE_ST"/>
    <property type="match status" value="1"/>
</dbReference>
<organism evidence="7 8">
    <name type="scientific">Smittium mucronatum</name>
    <dbReference type="NCBI Taxonomy" id="133383"/>
    <lineage>
        <taxon>Eukaryota</taxon>
        <taxon>Fungi</taxon>
        <taxon>Fungi incertae sedis</taxon>
        <taxon>Zoopagomycota</taxon>
        <taxon>Kickxellomycotina</taxon>
        <taxon>Harpellomycetes</taxon>
        <taxon>Harpellales</taxon>
        <taxon>Legeriomycetaceae</taxon>
        <taxon>Smittium</taxon>
    </lineage>
</organism>
<feature type="compositionally biased region" description="Basic and acidic residues" evidence="5">
    <location>
        <begin position="39"/>
        <end position="48"/>
    </location>
</feature>
<gene>
    <name evidence="7" type="ORF">AYI68_g355</name>
</gene>
<evidence type="ECO:0000313" key="8">
    <source>
        <dbReference type="Proteomes" id="UP000187455"/>
    </source>
</evidence>
<feature type="region of interest" description="Disordered" evidence="5">
    <location>
        <begin position="39"/>
        <end position="64"/>
    </location>
</feature>
<keyword evidence="2" id="KW-0158">Chromosome</keyword>
<evidence type="ECO:0000256" key="3">
    <source>
        <dbReference type="ARBA" id="ARBA00022838"/>
    </source>
</evidence>
<feature type="region of interest" description="Disordered" evidence="5">
    <location>
        <begin position="236"/>
        <end position="298"/>
    </location>
</feature>
<dbReference type="PANTHER" id="PTHR14030:SF27">
    <property type="match status" value="1"/>
</dbReference>
<evidence type="ECO:0000259" key="6">
    <source>
        <dbReference type="PROSITE" id="PS50011"/>
    </source>
</evidence>
<evidence type="ECO:0000313" key="7">
    <source>
        <dbReference type="EMBL" id="OLY85451.1"/>
    </source>
</evidence>
<dbReference type="GO" id="GO:0007094">
    <property type="term" value="P:mitotic spindle assembly checkpoint signaling"/>
    <property type="evidence" value="ECO:0007669"/>
    <property type="project" value="InterPro"/>
</dbReference>
<feature type="region of interest" description="Disordered" evidence="5">
    <location>
        <begin position="512"/>
        <end position="535"/>
    </location>
</feature>
<dbReference type="Gene3D" id="1.10.510.10">
    <property type="entry name" value="Transferase(Phosphotransferase) domain 1"/>
    <property type="match status" value="1"/>
</dbReference>
<dbReference type="OrthoDB" id="248495at2759"/>
<feature type="compositionally biased region" description="Polar residues" evidence="5">
    <location>
        <begin position="643"/>
        <end position="652"/>
    </location>
</feature>
<dbReference type="InterPro" id="IPR011009">
    <property type="entry name" value="Kinase-like_dom_sf"/>
</dbReference>
<reference evidence="7 8" key="1">
    <citation type="journal article" date="2016" name="Mol. Biol. Evol.">
        <title>Genome-Wide Survey of Gut Fungi (Harpellales) Reveals the First Horizontally Transferred Ubiquitin Gene from a Mosquito Host.</title>
        <authorList>
            <person name="Wang Y."/>
            <person name="White M.M."/>
            <person name="Kvist S."/>
            <person name="Moncalvo J.M."/>
        </authorList>
    </citation>
    <scope>NUCLEOTIDE SEQUENCE [LARGE SCALE GENOMIC DNA]</scope>
    <source>
        <strain evidence="7 8">ALG-7-W6</strain>
    </source>
</reference>
<evidence type="ECO:0000256" key="4">
    <source>
        <dbReference type="ARBA" id="ARBA00023328"/>
    </source>
</evidence>
<feature type="compositionally biased region" description="Polar residues" evidence="5">
    <location>
        <begin position="250"/>
        <end position="269"/>
    </location>
</feature>
<comment type="subcellular location">
    <subcellularLocation>
        <location evidence="1">Chromosome</location>
        <location evidence="1">Centromere</location>
        <location evidence="1">Kinetochore</location>
    </subcellularLocation>
</comment>
<keyword evidence="4" id="KW-0137">Centromere</keyword>
<keyword evidence="7" id="KW-0808">Transferase</keyword>
<protein>
    <submittedName>
        <fullName evidence="7">Checkpoint serine/threonine-protein kinase BUB1</fullName>
    </submittedName>
</protein>
<dbReference type="SUPFAM" id="SSF56112">
    <property type="entry name" value="Protein kinase-like (PK-like)"/>
    <property type="match status" value="1"/>
</dbReference>
<dbReference type="InterPro" id="IPR000719">
    <property type="entry name" value="Prot_kinase_dom"/>
</dbReference>
<feature type="region of interest" description="Disordered" evidence="5">
    <location>
        <begin position="724"/>
        <end position="761"/>
    </location>
</feature>
<dbReference type="GO" id="GO:0000776">
    <property type="term" value="C:kinetochore"/>
    <property type="evidence" value="ECO:0007669"/>
    <property type="project" value="UniProtKB-KW"/>
</dbReference>
<accession>A0A1R0H8K4</accession>
<dbReference type="InterPro" id="IPR008271">
    <property type="entry name" value="Ser/Thr_kinase_AS"/>
</dbReference>
<name>A0A1R0H8K4_9FUNG</name>
<keyword evidence="8" id="KW-1185">Reference proteome</keyword>
<feature type="region of interest" description="Disordered" evidence="5">
    <location>
        <begin position="643"/>
        <end position="667"/>
    </location>
</feature>
<dbReference type="Gene3D" id="1.25.40.430">
    <property type="match status" value="1"/>
</dbReference>
<feature type="compositionally biased region" description="Basic and acidic residues" evidence="5">
    <location>
        <begin position="271"/>
        <end position="298"/>
    </location>
</feature>
<dbReference type="SMART" id="SM00220">
    <property type="entry name" value="S_TKc"/>
    <property type="match status" value="1"/>
</dbReference>
<proteinExistence type="predicted"/>
<dbReference type="PANTHER" id="PTHR14030">
    <property type="entry name" value="MITOTIC CHECKPOINT SERINE/THREONINE-PROTEIN KINASE BUB1"/>
    <property type="match status" value="1"/>
</dbReference>
<feature type="region of interest" description="Disordered" evidence="5">
    <location>
        <begin position="138"/>
        <end position="164"/>
    </location>
</feature>
<sequence>MENIASLEDFEHQKENIQPLKRGRSAKMLSRIYGSDVLGKEKDDKGLSQKEGLITDPNSDSKDTAQNWIKQEEQRFLNQIKNLKIEDSDDPIEVFPRADEVYKIGIERNAQPLERLKKKYVSFQKRLVEFTKDQLSNGSIDTESHLNADHREQSVSREPGSRRRMLGVKMNSNDSTSIQSNAVSNISNISRANIPDSSGKIRVFEDSESQNPDSKQKVYLDSQKWPDIGTYATRKKENVSEASRWKGQKLPQNNEIPFSESHNLSSFSRPQLKEKSFSPDEIELKTGPKNRNDNEKNSILETKSISGISSTTKLISKEDINSENDTDATSNLIKLNNQVEQKSQLGLDDFKSTGQISKKTPTMTSTNIKPKIERNYMDLRLIFPKHVGLVDFDNIESVGPLLPELSIEEVRAKDPKYSFQKMQNKSETPKKQNNEDLILSEVISSRKSAARIEAVTAFDTDTTIRLNQISKNSGHSNSSFKITSPRETVHVSSPTINTIDAQRQMLEIWQGNNDSSDESDIIDESRPNLNSKNSKIMADNDDYQFTMGPVAPLCSPKDSTFGLTPAAKIKLNIQSENSLPPNNQSYEETPNFRRSKMPILGNQGSSLLSSRKINRIGSIQKQKLHGNKSQKIQVYVDENEGQVSVDSNSKNDNFGGLENPETDIYRNSTGRIPTITGAQTIDSITGISSLGYFDAEVDSNIQFTTSPQEMNTLKTSFSDFSSIPRSNHDIRASSVTPRFPRNNLSLDTSSDDSDSDSDHFLNAGFEDADYERQISNNNRAPFGMDCNDMDANYDSDDCSDSSSDNEVRDSTIRISSSSDVQAKNDMMLKGKTSGEKDNEENLVNKNKKAPMFTVFKDDTSIIDPNIENVGKIASEARTNLLSNNTNNITRSEDHRLETTRDFTQMNLDFDIIDKVIEPFWPMARNVYLTLLDKVQIPVESFEGYNDFIDCKPIAKTISMIHDSLINKNRGRSSAIFHLELGNEENNISFHLKQIAGIGGFAQIYLATKGKNEDLFYVLKAELPANAWEFYISKSLLSRLENSSRIELRMGRELFIDPIAVYEYPDVSITQFEYLHHGTLLDAVNLWNGSKALMGNKPNMRLDRIDPKLGFESNSIMMGQGGTGYGLDEPLALLLISHIIRSVLSMHSVQIVHTDIKAENIMLDFKRYLEIVEMDRQDLTKSVNHLLFGREKEWAPLVKVIDFGRSVDFSVLHNKQLLRAVPLSMNLDLNLDEGELGKGDVPVWSPQADWEGVARVAHLLLFGTRMATTGPMESEGINGIKHVVIQESRPFRRYWNVELWMRLFELCLSGIPSPSLYKPKDEETKAFTGVIDIETGENYSDKEYYVYNSGEVWRDCVLERIEPQIRGLLSDIEKNIGEILQSKRYDLEKGYLQLVKKLFVLTK</sequence>
<evidence type="ECO:0000256" key="1">
    <source>
        <dbReference type="ARBA" id="ARBA00004629"/>
    </source>
</evidence>
<comment type="caution">
    <text evidence="7">The sequence shown here is derived from an EMBL/GenBank/DDBJ whole genome shotgun (WGS) entry which is preliminary data.</text>
</comment>
<dbReference type="Proteomes" id="UP000187455">
    <property type="component" value="Unassembled WGS sequence"/>
</dbReference>
<dbReference type="STRING" id="133383.A0A1R0H8K4"/>
<dbReference type="GO" id="GO:0005524">
    <property type="term" value="F:ATP binding"/>
    <property type="evidence" value="ECO:0007669"/>
    <property type="project" value="InterPro"/>
</dbReference>
<dbReference type="EMBL" id="LSSL01000103">
    <property type="protein sequence ID" value="OLY85451.1"/>
    <property type="molecule type" value="Genomic_DNA"/>
</dbReference>
<dbReference type="PROSITE" id="PS50011">
    <property type="entry name" value="PROTEIN_KINASE_DOM"/>
    <property type="match status" value="1"/>
</dbReference>
<dbReference type="Gene3D" id="1.25.40.930">
    <property type="match status" value="1"/>
</dbReference>
<keyword evidence="3" id="KW-0995">Kinetochore</keyword>
<evidence type="ECO:0000256" key="2">
    <source>
        <dbReference type="ARBA" id="ARBA00022454"/>
    </source>
</evidence>
<feature type="region of interest" description="Disordered" evidence="5">
    <location>
        <begin position="1"/>
        <end position="22"/>
    </location>
</feature>
<dbReference type="InterPro" id="IPR015661">
    <property type="entry name" value="Bub1/Mad3"/>
</dbReference>
<dbReference type="GO" id="GO:0004672">
    <property type="term" value="F:protein kinase activity"/>
    <property type="evidence" value="ECO:0007669"/>
    <property type="project" value="InterPro"/>
</dbReference>
<feature type="domain" description="Protein kinase" evidence="6">
    <location>
        <begin position="989"/>
        <end position="1402"/>
    </location>
</feature>